<dbReference type="RefSeq" id="WP_243903107.1">
    <property type="nucleotide sequence ID" value="NZ_JAALHA020000028.1"/>
</dbReference>
<dbReference type="Pfam" id="PF08100">
    <property type="entry name" value="Dimerisation"/>
    <property type="match status" value="1"/>
</dbReference>
<sequence>MLGTTSASKKLAQMIYGYWQSQCLYVATNLGIPNLLQSGSMTVETIAKETSTKVETLYVVLRALAHLGVFVEKPGRVFAATELSNLLITNAEPSLGHFLMHITEPSMWDAWRELGNSLKTGEVAFERANGKKFYEFFMTENPEYRNLFNNSMTFLTNQAVDSVFEVYDFGQYGTVMDVGGNQGALISHIVKKFGCKGMLFDLPHEVKTAPAFLAKQGLDEDAVQIIAGNALEEIPKGADAIVMKYFLSVFSSQDSIKVLTRCREALPKHGRIILLQTLVPPRGAPVEYPDGTIPALAAVQMMVTNPGGYWRTEQEYKELFYNSGFQLEKIIYTGTSLTVMEFRVNNEL</sequence>
<dbReference type="GO" id="GO:0032259">
    <property type="term" value="P:methylation"/>
    <property type="evidence" value="ECO:0007669"/>
    <property type="project" value="UniProtKB-KW"/>
</dbReference>
<evidence type="ECO:0000256" key="3">
    <source>
        <dbReference type="ARBA" id="ARBA00022691"/>
    </source>
</evidence>
<dbReference type="PROSITE" id="PS51683">
    <property type="entry name" value="SAM_OMT_II"/>
    <property type="match status" value="1"/>
</dbReference>
<dbReference type="InterPro" id="IPR036390">
    <property type="entry name" value="WH_DNA-bd_sf"/>
</dbReference>
<evidence type="ECO:0000256" key="1">
    <source>
        <dbReference type="ARBA" id="ARBA00022603"/>
    </source>
</evidence>
<dbReference type="Proteomes" id="UP000667802">
    <property type="component" value="Unassembled WGS sequence"/>
</dbReference>
<dbReference type="PANTHER" id="PTHR43712">
    <property type="entry name" value="PUTATIVE (AFU_ORTHOLOGUE AFUA_4G14580)-RELATED"/>
    <property type="match status" value="1"/>
</dbReference>
<dbReference type="EMBL" id="JAALHA020000028">
    <property type="protein sequence ID" value="MDR9899842.1"/>
    <property type="molecule type" value="Genomic_DNA"/>
</dbReference>
<keyword evidence="1" id="KW-0489">Methyltransferase</keyword>
<keyword evidence="2" id="KW-0808">Transferase</keyword>
<name>A0AAP5IFA3_9CYAN</name>
<dbReference type="InterPro" id="IPR012967">
    <property type="entry name" value="COMT_dimerisation"/>
</dbReference>
<dbReference type="InterPro" id="IPR036388">
    <property type="entry name" value="WH-like_DNA-bd_sf"/>
</dbReference>
<dbReference type="PIRSF" id="PIRSF005739">
    <property type="entry name" value="O-mtase"/>
    <property type="match status" value="1"/>
</dbReference>
<dbReference type="InterPro" id="IPR029063">
    <property type="entry name" value="SAM-dependent_MTases_sf"/>
</dbReference>
<feature type="domain" description="O-methyltransferase dimerisation" evidence="5">
    <location>
        <begin position="13"/>
        <end position="89"/>
    </location>
</feature>
<dbReference type="GO" id="GO:0008171">
    <property type="term" value="F:O-methyltransferase activity"/>
    <property type="evidence" value="ECO:0007669"/>
    <property type="project" value="InterPro"/>
</dbReference>
<evidence type="ECO:0000259" key="5">
    <source>
        <dbReference type="Pfam" id="PF08100"/>
    </source>
</evidence>
<dbReference type="AlphaFoldDB" id="A0AAP5IFA3"/>
<reference evidence="7" key="1">
    <citation type="journal article" date="2021" name="Science">
        <title>Hunting the eagle killer: A cyanobacterial neurotoxin causes vacuolar myelinopathy.</title>
        <authorList>
            <person name="Breinlinger S."/>
            <person name="Phillips T.J."/>
            <person name="Haram B.N."/>
            <person name="Mares J."/>
            <person name="Martinez Yerena J.A."/>
            <person name="Hrouzek P."/>
            <person name="Sobotka R."/>
            <person name="Henderson W.M."/>
            <person name="Schmieder P."/>
            <person name="Williams S.M."/>
            <person name="Lauderdale J.D."/>
            <person name="Wilde H.D."/>
            <person name="Gerrin W."/>
            <person name="Kust A."/>
            <person name="Washington J.W."/>
            <person name="Wagner C."/>
            <person name="Geier B."/>
            <person name="Liebeke M."/>
            <person name="Enke H."/>
            <person name="Niedermeyer T.H.J."/>
            <person name="Wilde S.B."/>
        </authorList>
    </citation>
    <scope>NUCLEOTIDE SEQUENCE [LARGE SCALE GENOMIC DNA]</scope>
    <source>
        <strain evidence="7">Thurmond2011</strain>
    </source>
</reference>
<dbReference type="PANTHER" id="PTHR43712:SF2">
    <property type="entry name" value="O-METHYLTRANSFERASE CICE"/>
    <property type="match status" value="1"/>
</dbReference>
<protein>
    <submittedName>
        <fullName evidence="6">Acetylserotonin O-methyltransferase</fullName>
    </submittedName>
</protein>
<comment type="caution">
    <text evidence="6">The sequence shown here is derived from an EMBL/GenBank/DDBJ whole genome shotgun (WGS) entry which is preliminary data.</text>
</comment>
<gene>
    <name evidence="6" type="ORF">G7B40_035590</name>
</gene>
<dbReference type="SUPFAM" id="SSF46785">
    <property type="entry name" value="Winged helix' DNA-binding domain"/>
    <property type="match status" value="1"/>
</dbReference>
<dbReference type="SUPFAM" id="SSF53335">
    <property type="entry name" value="S-adenosyl-L-methionine-dependent methyltransferases"/>
    <property type="match status" value="1"/>
</dbReference>
<organism evidence="6 7">
    <name type="scientific">Aetokthonos hydrillicola Thurmond2011</name>
    <dbReference type="NCBI Taxonomy" id="2712845"/>
    <lineage>
        <taxon>Bacteria</taxon>
        <taxon>Bacillati</taxon>
        <taxon>Cyanobacteriota</taxon>
        <taxon>Cyanophyceae</taxon>
        <taxon>Nostocales</taxon>
        <taxon>Hapalosiphonaceae</taxon>
        <taxon>Aetokthonos</taxon>
    </lineage>
</organism>
<evidence type="ECO:0000313" key="7">
    <source>
        <dbReference type="Proteomes" id="UP000667802"/>
    </source>
</evidence>
<evidence type="ECO:0000256" key="2">
    <source>
        <dbReference type="ARBA" id="ARBA00022679"/>
    </source>
</evidence>
<dbReference type="InterPro" id="IPR001077">
    <property type="entry name" value="COMT_C"/>
</dbReference>
<evidence type="ECO:0000313" key="6">
    <source>
        <dbReference type="EMBL" id="MDR9899842.1"/>
    </source>
</evidence>
<keyword evidence="3" id="KW-0949">S-adenosyl-L-methionine</keyword>
<feature type="domain" description="O-methyltransferase C-terminal" evidence="4">
    <location>
        <begin position="111"/>
        <end position="326"/>
    </location>
</feature>
<dbReference type="Gene3D" id="1.10.10.10">
    <property type="entry name" value="Winged helix-like DNA-binding domain superfamily/Winged helix DNA-binding domain"/>
    <property type="match status" value="1"/>
</dbReference>
<dbReference type="InterPro" id="IPR016461">
    <property type="entry name" value="COMT-like"/>
</dbReference>
<dbReference type="GO" id="GO:0046983">
    <property type="term" value="F:protein dimerization activity"/>
    <property type="evidence" value="ECO:0007669"/>
    <property type="project" value="InterPro"/>
</dbReference>
<accession>A0AAP5IFA3</accession>
<dbReference type="Gene3D" id="3.40.50.150">
    <property type="entry name" value="Vaccinia Virus protein VP39"/>
    <property type="match status" value="1"/>
</dbReference>
<evidence type="ECO:0000259" key="4">
    <source>
        <dbReference type="Pfam" id="PF00891"/>
    </source>
</evidence>
<dbReference type="Pfam" id="PF00891">
    <property type="entry name" value="Methyltransf_2"/>
    <property type="match status" value="1"/>
</dbReference>
<proteinExistence type="predicted"/>
<keyword evidence="7" id="KW-1185">Reference proteome</keyword>